<organism evidence="2 3">
    <name type="scientific">Periconia digitata</name>
    <dbReference type="NCBI Taxonomy" id="1303443"/>
    <lineage>
        <taxon>Eukaryota</taxon>
        <taxon>Fungi</taxon>
        <taxon>Dikarya</taxon>
        <taxon>Ascomycota</taxon>
        <taxon>Pezizomycotina</taxon>
        <taxon>Dothideomycetes</taxon>
        <taxon>Pleosporomycetidae</taxon>
        <taxon>Pleosporales</taxon>
        <taxon>Massarineae</taxon>
        <taxon>Periconiaceae</taxon>
        <taxon>Periconia</taxon>
    </lineage>
</organism>
<gene>
    <name evidence="2" type="ORF">PDIGIT_LOCUS10721</name>
</gene>
<feature type="region of interest" description="Disordered" evidence="1">
    <location>
        <begin position="1"/>
        <end position="21"/>
    </location>
</feature>
<protein>
    <submittedName>
        <fullName evidence="2">Uncharacterized protein</fullName>
    </submittedName>
</protein>
<evidence type="ECO:0000313" key="3">
    <source>
        <dbReference type="Proteomes" id="UP001152607"/>
    </source>
</evidence>
<feature type="compositionally biased region" description="Polar residues" evidence="1">
    <location>
        <begin position="8"/>
        <end position="19"/>
    </location>
</feature>
<evidence type="ECO:0000256" key="1">
    <source>
        <dbReference type="SAM" id="MobiDB-lite"/>
    </source>
</evidence>
<dbReference type="Proteomes" id="UP001152607">
    <property type="component" value="Unassembled WGS sequence"/>
</dbReference>
<dbReference type="EMBL" id="CAOQHR010000007">
    <property type="protein sequence ID" value="CAI6337608.1"/>
    <property type="molecule type" value="Genomic_DNA"/>
</dbReference>
<dbReference type="AlphaFoldDB" id="A0A9W4XN21"/>
<accession>A0A9W4XN21</accession>
<reference evidence="2" key="1">
    <citation type="submission" date="2023-01" db="EMBL/GenBank/DDBJ databases">
        <authorList>
            <person name="Van Ghelder C."/>
            <person name="Rancurel C."/>
        </authorList>
    </citation>
    <scope>NUCLEOTIDE SEQUENCE</scope>
    <source>
        <strain evidence="2">CNCM I-4278</strain>
    </source>
</reference>
<evidence type="ECO:0000313" key="2">
    <source>
        <dbReference type="EMBL" id="CAI6337608.1"/>
    </source>
</evidence>
<keyword evidence="3" id="KW-1185">Reference proteome</keyword>
<comment type="caution">
    <text evidence="2">The sequence shown here is derived from an EMBL/GenBank/DDBJ whole genome shotgun (WGS) entry which is preliminary data.</text>
</comment>
<name>A0A9W4XN21_9PLEO</name>
<proteinExistence type="predicted"/>
<sequence>MYMETHGRQNTSSRNQSSVRRYLSMPTESHSWILAKYGTSPSSEQMQNVVNLEPAFLD</sequence>